<proteinExistence type="predicted"/>
<evidence type="ECO:0008006" key="4">
    <source>
        <dbReference type="Google" id="ProtNLM"/>
    </source>
</evidence>
<feature type="chain" id="PRO_5045247209" description="Viral A-type inclusion protein" evidence="1">
    <location>
        <begin position="24"/>
        <end position="144"/>
    </location>
</feature>
<evidence type="ECO:0000313" key="3">
    <source>
        <dbReference type="Proteomes" id="UP001165296"/>
    </source>
</evidence>
<dbReference type="Proteomes" id="UP001165296">
    <property type="component" value="Unassembled WGS sequence"/>
</dbReference>
<gene>
    <name evidence="2" type="ORF">LGH74_23260</name>
</gene>
<comment type="caution">
    <text evidence="2">The sequence shown here is derived from an EMBL/GenBank/DDBJ whole genome shotgun (WGS) entry which is preliminary data.</text>
</comment>
<dbReference type="EMBL" id="JAJADR010000012">
    <property type="protein sequence ID" value="MCB2410924.1"/>
    <property type="molecule type" value="Genomic_DNA"/>
</dbReference>
<reference evidence="2" key="1">
    <citation type="submission" date="2021-10" db="EMBL/GenBank/DDBJ databases">
        <authorList>
            <person name="Dean J.D."/>
            <person name="Kim M.K."/>
            <person name="Newey C.N."/>
            <person name="Stoker T.S."/>
            <person name="Thompson D.W."/>
            <person name="Grose J.H."/>
        </authorList>
    </citation>
    <scope>NUCLEOTIDE SEQUENCE</scope>
    <source>
        <strain evidence="2">BT178</strain>
    </source>
</reference>
<protein>
    <recommendedName>
        <fullName evidence="4">Viral A-type inclusion protein</fullName>
    </recommendedName>
</protein>
<name>A0ABS8AYS8_9BACT</name>
<sequence>MLTLRPFSLLAATGLAVLGACNATPSAEQQLAAAEKTVLASHDTLMAQMDQLYDLRQKLQQPSLPDTVAAGRQRRSLLAADAAMMGWMHQYHKPADTVAAATKLAYFAAQQQKIDSVGRLMRQSLDSARLVLQPATSSSNSSAQ</sequence>
<dbReference type="PROSITE" id="PS51257">
    <property type="entry name" value="PROKAR_LIPOPROTEIN"/>
    <property type="match status" value="1"/>
</dbReference>
<feature type="signal peptide" evidence="1">
    <location>
        <begin position="1"/>
        <end position="23"/>
    </location>
</feature>
<dbReference type="RefSeq" id="WP_226180287.1">
    <property type="nucleotide sequence ID" value="NZ_JAJADR010000012.1"/>
</dbReference>
<accession>A0ABS8AYS8</accession>
<keyword evidence="1" id="KW-0732">Signal</keyword>
<organism evidence="2 3">
    <name type="scientific">Hymenobacter lucidus</name>
    <dbReference type="NCBI Taxonomy" id="2880930"/>
    <lineage>
        <taxon>Bacteria</taxon>
        <taxon>Pseudomonadati</taxon>
        <taxon>Bacteroidota</taxon>
        <taxon>Cytophagia</taxon>
        <taxon>Cytophagales</taxon>
        <taxon>Hymenobacteraceae</taxon>
        <taxon>Hymenobacter</taxon>
    </lineage>
</organism>
<evidence type="ECO:0000313" key="2">
    <source>
        <dbReference type="EMBL" id="MCB2410924.1"/>
    </source>
</evidence>
<keyword evidence="3" id="KW-1185">Reference proteome</keyword>
<evidence type="ECO:0000256" key="1">
    <source>
        <dbReference type="SAM" id="SignalP"/>
    </source>
</evidence>